<dbReference type="AlphaFoldDB" id="A0A0D0C8J1"/>
<accession>A0A0D0C8J1</accession>
<evidence type="ECO:0000313" key="2">
    <source>
        <dbReference type="EMBL" id="KIK51058.1"/>
    </source>
</evidence>
<evidence type="ECO:0000256" key="1">
    <source>
        <dbReference type="SAM" id="MobiDB-lite"/>
    </source>
</evidence>
<proteinExistence type="predicted"/>
<dbReference type="EMBL" id="KN834874">
    <property type="protein sequence ID" value="KIK51058.1"/>
    <property type="molecule type" value="Genomic_DNA"/>
</dbReference>
<dbReference type="Proteomes" id="UP000053593">
    <property type="component" value="Unassembled WGS sequence"/>
</dbReference>
<dbReference type="HOGENOM" id="CLU_1250793_0_0_1"/>
<reference evidence="2 3" key="1">
    <citation type="submission" date="2014-04" db="EMBL/GenBank/DDBJ databases">
        <title>Evolutionary Origins and Diversification of the Mycorrhizal Mutualists.</title>
        <authorList>
            <consortium name="DOE Joint Genome Institute"/>
            <consortium name="Mycorrhizal Genomics Consortium"/>
            <person name="Kohler A."/>
            <person name="Kuo A."/>
            <person name="Nagy L.G."/>
            <person name="Floudas D."/>
            <person name="Copeland A."/>
            <person name="Barry K.W."/>
            <person name="Cichocki N."/>
            <person name="Veneault-Fourrey C."/>
            <person name="LaButti K."/>
            <person name="Lindquist E.A."/>
            <person name="Lipzen A."/>
            <person name="Lundell T."/>
            <person name="Morin E."/>
            <person name="Murat C."/>
            <person name="Riley R."/>
            <person name="Ohm R."/>
            <person name="Sun H."/>
            <person name="Tunlid A."/>
            <person name="Henrissat B."/>
            <person name="Grigoriev I.V."/>
            <person name="Hibbett D.S."/>
            <person name="Martin F."/>
        </authorList>
    </citation>
    <scope>NUCLEOTIDE SEQUENCE [LARGE SCALE GENOMIC DNA]</scope>
    <source>
        <strain evidence="2 3">FD-317 M1</strain>
    </source>
</reference>
<evidence type="ECO:0000313" key="3">
    <source>
        <dbReference type="Proteomes" id="UP000053593"/>
    </source>
</evidence>
<feature type="compositionally biased region" description="Basic and acidic residues" evidence="1">
    <location>
        <begin position="194"/>
        <end position="208"/>
    </location>
</feature>
<protein>
    <submittedName>
        <fullName evidence="2">Uncharacterized protein</fullName>
    </submittedName>
</protein>
<gene>
    <name evidence="2" type="ORF">GYMLUDRAFT_65026</name>
</gene>
<sequence length="221" mass="24777">MSAWERDKLPIVDGIESECALRPRSRHPSPVDSGLHFPHAFFGRRDFSYVRKALNIRESMRKGKVQGFFSGKEHFMDWLSEALGVKKQGVKHKLDPLGAPSAYNEKAIEAGIFALKQSLEANMHGGSEGDHQRQVNQDLEDREKRVAIKEKALHARETSVVAREANIAAREASIATREAGIAVREKNVTARERNIMAREKSKTAKEKNLLPGQHRSGSDMN</sequence>
<keyword evidence="3" id="KW-1185">Reference proteome</keyword>
<organism evidence="2 3">
    <name type="scientific">Collybiopsis luxurians FD-317 M1</name>
    <dbReference type="NCBI Taxonomy" id="944289"/>
    <lineage>
        <taxon>Eukaryota</taxon>
        <taxon>Fungi</taxon>
        <taxon>Dikarya</taxon>
        <taxon>Basidiomycota</taxon>
        <taxon>Agaricomycotina</taxon>
        <taxon>Agaricomycetes</taxon>
        <taxon>Agaricomycetidae</taxon>
        <taxon>Agaricales</taxon>
        <taxon>Marasmiineae</taxon>
        <taxon>Omphalotaceae</taxon>
        <taxon>Collybiopsis</taxon>
        <taxon>Collybiopsis luxurians</taxon>
    </lineage>
</organism>
<feature type="region of interest" description="Disordered" evidence="1">
    <location>
        <begin position="194"/>
        <end position="221"/>
    </location>
</feature>
<name>A0A0D0C8J1_9AGAR</name>